<dbReference type="EMBL" id="LMWM01000019">
    <property type="protein sequence ID" value="KUM86909.1"/>
    <property type="molecule type" value="Genomic_DNA"/>
</dbReference>
<dbReference type="AlphaFoldDB" id="A0A101N5I6"/>
<dbReference type="PANTHER" id="PTHR43792:SF8">
    <property type="entry name" value="[RIBOSOMAL PROTEIN US5]-ALANINE N-ACETYLTRANSFERASE"/>
    <property type="match status" value="1"/>
</dbReference>
<evidence type="ECO:0000256" key="1">
    <source>
        <dbReference type="ARBA" id="ARBA00022679"/>
    </source>
</evidence>
<dbReference type="InterPro" id="IPR051531">
    <property type="entry name" value="N-acetyltransferase"/>
</dbReference>
<evidence type="ECO:0000259" key="4">
    <source>
        <dbReference type="PROSITE" id="PS51186"/>
    </source>
</evidence>
<evidence type="ECO:0000256" key="3">
    <source>
        <dbReference type="ARBA" id="ARBA00038502"/>
    </source>
</evidence>
<comment type="caution">
    <text evidence="5">The sequence shown here is derived from an EMBL/GenBank/DDBJ whole genome shotgun (WGS) entry which is preliminary data.</text>
</comment>
<dbReference type="InterPro" id="IPR000182">
    <property type="entry name" value="GNAT_dom"/>
</dbReference>
<evidence type="ECO:0000256" key="2">
    <source>
        <dbReference type="ARBA" id="ARBA00023315"/>
    </source>
</evidence>
<keyword evidence="2" id="KW-0012">Acyltransferase</keyword>
<dbReference type="RefSeq" id="WP_031039252.1">
    <property type="nucleotide sequence ID" value="NZ_JBIBHV010000001.1"/>
</dbReference>
<dbReference type="Pfam" id="PF13302">
    <property type="entry name" value="Acetyltransf_3"/>
    <property type="match status" value="1"/>
</dbReference>
<dbReference type="OrthoDB" id="3829771at2"/>
<accession>A0A101N5I6</accession>
<proteinExistence type="inferred from homology"/>
<evidence type="ECO:0000313" key="6">
    <source>
        <dbReference type="Proteomes" id="UP000053039"/>
    </source>
</evidence>
<name>A0A101N5I6_9ACTN</name>
<dbReference type="InterPro" id="IPR016181">
    <property type="entry name" value="Acyl_CoA_acyltransferase"/>
</dbReference>
<protein>
    <submittedName>
        <fullName evidence="5">GCN5 family acetyltransferase</fullName>
    </submittedName>
</protein>
<evidence type="ECO:0000313" key="5">
    <source>
        <dbReference type="EMBL" id="KUM86909.1"/>
    </source>
</evidence>
<sequence length="183" mass="20218">MDTNRTLTLVPPVRLEGYGVRLREWSEADLADLVALYDDPEMARWTPVASPFDLDAARAYLAGAREGRAEGRRIQLAVTTDGGLPRGEVLLFRSGADEQDVELAYGVGPAHRGQGLAGRAVRLAAEHTVREIRPRRVVLRIDAANVASEAVARACAFELTDEPPVRRVSRGREVVLRTWRLRP</sequence>
<comment type="similarity">
    <text evidence="3">Belongs to the acetyltransferase family. RimJ subfamily.</text>
</comment>
<dbReference type="SUPFAM" id="SSF55729">
    <property type="entry name" value="Acyl-CoA N-acyltransferases (Nat)"/>
    <property type="match status" value="1"/>
</dbReference>
<organism evidence="5 6">
    <name type="scientific">Streptomyces pseudovenezuelae</name>
    <dbReference type="NCBI Taxonomy" id="67350"/>
    <lineage>
        <taxon>Bacteria</taxon>
        <taxon>Bacillati</taxon>
        <taxon>Actinomycetota</taxon>
        <taxon>Actinomycetes</taxon>
        <taxon>Kitasatosporales</taxon>
        <taxon>Streptomycetaceae</taxon>
        <taxon>Streptomyces</taxon>
        <taxon>Streptomyces aurantiacus group</taxon>
    </lineage>
</organism>
<gene>
    <name evidence="5" type="ORF">AQI94_19805</name>
</gene>
<feature type="domain" description="N-acetyltransferase" evidence="4">
    <location>
        <begin position="20"/>
        <end position="183"/>
    </location>
</feature>
<dbReference type="Proteomes" id="UP000053039">
    <property type="component" value="Unassembled WGS sequence"/>
</dbReference>
<dbReference type="PANTHER" id="PTHR43792">
    <property type="entry name" value="GNAT FAMILY, PUTATIVE (AFU_ORTHOLOGUE AFUA_3G00765)-RELATED-RELATED"/>
    <property type="match status" value="1"/>
</dbReference>
<reference evidence="5 6" key="1">
    <citation type="submission" date="2015-10" db="EMBL/GenBank/DDBJ databases">
        <title>Draft genome sequence of Streptomyces pseudovenezuelae DSM 40212, type strain for the species Streptomyces pseudovenezuelae.</title>
        <authorList>
            <person name="Ruckert C."/>
            <person name="Winkler A."/>
            <person name="Kalinowski J."/>
            <person name="Kampfer P."/>
            <person name="Glaeser S."/>
        </authorList>
    </citation>
    <scope>NUCLEOTIDE SEQUENCE [LARGE SCALE GENOMIC DNA]</scope>
    <source>
        <strain evidence="5 6">DSM 40212</strain>
    </source>
</reference>
<dbReference type="PROSITE" id="PS51186">
    <property type="entry name" value="GNAT"/>
    <property type="match status" value="1"/>
</dbReference>
<keyword evidence="1 5" id="KW-0808">Transferase</keyword>
<dbReference type="Gene3D" id="3.40.630.30">
    <property type="match status" value="1"/>
</dbReference>
<dbReference type="GO" id="GO:0008999">
    <property type="term" value="F:protein-N-terminal-alanine acetyltransferase activity"/>
    <property type="evidence" value="ECO:0007669"/>
    <property type="project" value="TreeGrafter"/>
</dbReference>
<dbReference type="GO" id="GO:0005737">
    <property type="term" value="C:cytoplasm"/>
    <property type="evidence" value="ECO:0007669"/>
    <property type="project" value="TreeGrafter"/>
</dbReference>